<protein>
    <submittedName>
        <fullName evidence="1">Uncharacterized protein</fullName>
    </submittedName>
</protein>
<dbReference type="Proteomes" id="UP000002663">
    <property type="component" value="Chromosome"/>
</dbReference>
<evidence type="ECO:0000313" key="1">
    <source>
        <dbReference type="EMBL" id="BAK95653.1"/>
    </source>
</evidence>
<sequence length="55" mass="6340">MRVFASSFLQIPLRSGHPCFWLTVPTAKPVVDFHHQVIAHAERTKEKELQISKNL</sequence>
<gene>
    <name evidence="1" type="ordered locus">TEH_23260</name>
</gene>
<name>A0AAN1SKJ2_TETHN</name>
<organism evidence="1 2">
    <name type="scientific">Tetragenococcus halophilus (strain DSM 20338 / JCM 20259 / NCIMB 9735 / NBRC 12172)</name>
    <name type="common">Pediococcus halophilus</name>
    <dbReference type="NCBI Taxonomy" id="945021"/>
    <lineage>
        <taxon>Bacteria</taxon>
        <taxon>Bacillati</taxon>
        <taxon>Bacillota</taxon>
        <taxon>Bacilli</taxon>
        <taxon>Lactobacillales</taxon>
        <taxon>Enterococcaceae</taxon>
        <taxon>Tetragenococcus</taxon>
    </lineage>
</organism>
<dbReference type="KEGG" id="thl:TEH_23260"/>
<dbReference type="EMBL" id="AP012046">
    <property type="protein sequence ID" value="BAK95653.1"/>
    <property type="molecule type" value="Genomic_DNA"/>
</dbReference>
<proteinExistence type="predicted"/>
<dbReference type="AlphaFoldDB" id="A0AAN1SKJ2"/>
<evidence type="ECO:0000313" key="2">
    <source>
        <dbReference type="Proteomes" id="UP000002663"/>
    </source>
</evidence>
<accession>A0AAN1SKJ2</accession>
<reference evidence="1 2" key="1">
    <citation type="submission" date="2011-01" db="EMBL/GenBank/DDBJ databases">
        <title>Whole genome sequence of Tetragenococcus halophilus NBRC 12172.</title>
        <authorList>
            <person name="Nakazawa H."/>
            <person name="Omata S."/>
            <person name="Koga C."/>
            <person name="Watanabe Y."/>
            <person name="Katano Y."/>
            <person name="Ito N."/>
            <person name="Tsukatani N."/>
            <person name="Ankai A."/>
            <person name="Oguchi A."/>
            <person name="Fukui S."/>
            <person name="Yashiro I."/>
            <person name="Kamata S."/>
            <person name="Hashimoto Y."/>
            <person name="Yamazaki J."/>
            <person name="Taguchi H."/>
            <person name="Tanaka A."/>
            <person name="Koyama T."/>
            <person name="Ichige A."/>
            <person name="Hanya Y."/>
            <person name="Tanikawa S."/>
            <person name="Yamazaki S."/>
            <person name="Fujita N."/>
        </authorList>
    </citation>
    <scope>NUCLEOTIDE SEQUENCE [LARGE SCALE GENOMIC DNA]</scope>
    <source>
        <strain evidence="2">DSM 20338 / JCM 20259 / NCIMB 9735 / NBRC 12172</strain>
    </source>
</reference>